<organism evidence="1">
    <name type="scientific">Oryza barthii</name>
    <dbReference type="NCBI Taxonomy" id="65489"/>
    <lineage>
        <taxon>Eukaryota</taxon>
        <taxon>Viridiplantae</taxon>
        <taxon>Streptophyta</taxon>
        <taxon>Embryophyta</taxon>
        <taxon>Tracheophyta</taxon>
        <taxon>Spermatophyta</taxon>
        <taxon>Magnoliopsida</taxon>
        <taxon>Liliopsida</taxon>
        <taxon>Poales</taxon>
        <taxon>Poaceae</taxon>
        <taxon>BOP clade</taxon>
        <taxon>Oryzoideae</taxon>
        <taxon>Oryzeae</taxon>
        <taxon>Oryzinae</taxon>
        <taxon>Oryza</taxon>
    </lineage>
</organism>
<reference evidence="1" key="1">
    <citation type="journal article" date="2009" name="Rice">
        <title>De Novo Next Generation Sequencing of Plant Genomes.</title>
        <authorList>
            <person name="Rounsley S."/>
            <person name="Marri P.R."/>
            <person name="Yu Y."/>
            <person name="He R."/>
            <person name="Sisneros N."/>
            <person name="Goicoechea J.L."/>
            <person name="Lee S.J."/>
            <person name="Angelova A."/>
            <person name="Kudrna D."/>
            <person name="Luo M."/>
            <person name="Affourtit J."/>
            <person name="Desany B."/>
            <person name="Knight J."/>
            <person name="Niazi F."/>
            <person name="Egholm M."/>
            <person name="Wing R.A."/>
        </authorList>
    </citation>
    <scope>NUCLEOTIDE SEQUENCE [LARGE SCALE GENOMIC DNA]</scope>
    <source>
        <strain evidence="1">cv. IRGC 105608</strain>
    </source>
</reference>
<evidence type="ECO:0000313" key="1">
    <source>
        <dbReference type="EnsemblPlants" id="OBART06G16320.1"/>
    </source>
</evidence>
<name>A0A0D3GH56_9ORYZ</name>
<protein>
    <submittedName>
        <fullName evidence="1">Uncharacterized protein</fullName>
    </submittedName>
</protein>
<proteinExistence type="predicted"/>
<dbReference type="HOGENOM" id="CLU_2889714_0_0_1"/>
<reference evidence="1" key="2">
    <citation type="submission" date="2015-03" db="UniProtKB">
        <authorList>
            <consortium name="EnsemblPlants"/>
        </authorList>
    </citation>
    <scope>IDENTIFICATION</scope>
</reference>
<accession>A0A0D3GH56</accession>
<keyword evidence="2" id="KW-1185">Reference proteome</keyword>
<dbReference type="AlphaFoldDB" id="A0A0D3GH56"/>
<evidence type="ECO:0000313" key="2">
    <source>
        <dbReference type="Proteomes" id="UP000026960"/>
    </source>
</evidence>
<sequence>MAQDAARAAAGDSKATATVRWRSPLRWPPYHRVFFELVFLAHPDNHPRCSVLRMGQCRYLSLC</sequence>
<dbReference type="Gramene" id="OBART06G16320.1">
    <property type="protein sequence ID" value="OBART06G16320.1"/>
    <property type="gene ID" value="OBART06G16320"/>
</dbReference>
<dbReference type="EnsemblPlants" id="OBART06G16320.1">
    <property type="protein sequence ID" value="OBART06G16320.1"/>
    <property type="gene ID" value="OBART06G16320"/>
</dbReference>
<dbReference type="Proteomes" id="UP000026960">
    <property type="component" value="Chromosome 6"/>
</dbReference>
<dbReference type="PaxDb" id="65489-OBART06G16320.1"/>